<dbReference type="Proteomes" id="UP001232148">
    <property type="component" value="Unassembled WGS sequence"/>
</dbReference>
<evidence type="ECO:0000256" key="1">
    <source>
        <dbReference type="SAM" id="MobiDB-lite"/>
    </source>
</evidence>
<reference evidence="2" key="1">
    <citation type="submission" date="2021-06" db="EMBL/GenBank/DDBJ databases">
        <title>Comparative genomics, transcriptomics and evolutionary studies reveal genomic signatures of adaptation to plant cell wall in hemibiotrophic fungi.</title>
        <authorList>
            <consortium name="DOE Joint Genome Institute"/>
            <person name="Baroncelli R."/>
            <person name="Diaz J.F."/>
            <person name="Benocci T."/>
            <person name="Peng M."/>
            <person name="Battaglia E."/>
            <person name="Haridas S."/>
            <person name="Andreopoulos W."/>
            <person name="Labutti K."/>
            <person name="Pangilinan J."/>
            <person name="Floch G.L."/>
            <person name="Makela M.R."/>
            <person name="Henrissat B."/>
            <person name="Grigoriev I.V."/>
            <person name="Crouch J.A."/>
            <person name="De Vries R.P."/>
            <person name="Sukno S.A."/>
            <person name="Thon M.R."/>
        </authorList>
    </citation>
    <scope>NUCLEOTIDE SEQUENCE</scope>
    <source>
        <strain evidence="2">MAFF235873</strain>
    </source>
</reference>
<name>A0AAD9M4A9_9PEZI</name>
<protein>
    <submittedName>
        <fullName evidence="2">Uncharacterized protein</fullName>
    </submittedName>
</protein>
<proteinExistence type="predicted"/>
<sequence>MTGQRREVHVPGLHPPHTNPMKQKRAERGTHVHAQEKTKMKMKKKKKKGRSTADLCWRCEVSQAQVAGRRPWLLVREAQALASRYGCFGRERGRALWRISKSRIVLCTTHVSSGMKIASPPFRVCEMKYPPTNGGGRIERVHYPTHPEWTLGQDERKSWMPEGCRDVVYLISKVKQRPTLDPIDMRRATPSPTRTEPHLTHLLTYLYLDERQVTYLAR</sequence>
<dbReference type="EMBL" id="MU842877">
    <property type="protein sequence ID" value="KAK2028530.1"/>
    <property type="molecule type" value="Genomic_DNA"/>
</dbReference>
<gene>
    <name evidence="2" type="ORF">LX32DRAFT_653090</name>
</gene>
<comment type="caution">
    <text evidence="2">The sequence shown here is derived from an EMBL/GenBank/DDBJ whole genome shotgun (WGS) entry which is preliminary data.</text>
</comment>
<dbReference type="AlphaFoldDB" id="A0AAD9M4A9"/>
<feature type="region of interest" description="Disordered" evidence="1">
    <location>
        <begin position="1"/>
        <end position="48"/>
    </location>
</feature>
<keyword evidence="3" id="KW-1185">Reference proteome</keyword>
<feature type="compositionally biased region" description="Basic and acidic residues" evidence="1">
    <location>
        <begin position="24"/>
        <end position="39"/>
    </location>
</feature>
<organism evidence="2 3">
    <name type="scientific">Colletotrichum zoysiae</name>
    <dbReference type="NCBI Taxonomy" id="1216348"/>
    <lineage>
        <taxon>Eukaryota</taxon>
        <taxon>Fungi</taxon>
        <taxon>Dikarya</taxon>
        <taxon>Ascomycota</taxon>
        <taxon>Pezizomycotina</taxon>
        <taxon>Sordariomycetes</taxon>
        <taxon>Hypocreomycetidae</taxon>
        <taxon>Glomerellales</taxon>
        <taxon>Glomerellaceae</taxon>
        <taxon>Colletotrichum</taxon>
        <taxon>Colletotrichum graminicola species complex</taxon>
    </lineage>
</organism>
<evidence type="ECO:0000313" key="2">
    <source>
        <dbReference type="EMBL" id="KAK2028530.1"/>
    </source>
</evidence>
<evidence type="ECO:0000313" key="3">
    <source>
        <dbReference type="Proteomes" id="UP001232148"/>
    </source>
</evidence>
<accession>A0AAD9M4A9</accession>